<dbReference type="Proteomes" id="UP000252519">
    <property type="component" value="Unassembled WGS sequence"/>
</dbReference>
<gene>
    <name evidence="4" type="ORF">ANCCAN_16813</name>
</gene>
<protein>
    <recommendedName>
        <fullName evidence="3">C2H2-type domain-containing protein</fullName>
    </recommendedName>
</protein>
<feature type="compositionally biased region" description="Basic and acidic residues" evidence="1">
    <location>
        <begin position="317"/>
        <end position="340"/>
    </location>
</feature>
<organism evidence="4 5">
    <name type="scientific">Ancylostoma caninum</name>
    <name type="common">Dog hookworm</name>
    <dbReference type="NCBI Taxonomy" id="29170"/>
    <lineage>
        <taxon>Eukaryota</taxon>
        <taxon>Metazoa</taxon>
        <taxon>Ecdysozoa</taxon>
        <taxon>Nematoda</taxon>
        <taxon>Chromadorea</taxon>
        <taxon>Rhabditida</taxon>
        <taxon>Rhabditina</taxon>
        <taxon>Rhabditomorpha</taxon>
        <taxon>Strongyloidea</taxon>
        <taxon>Ancylostomatidae</taxon>
        <taxon>Ancylostomatinae</taxon>
        <taxon>Ancylostoma</taxon>
    </lineage>
</organism>
<name>A0A368FYM3_ANCCA</name>
<dbReference type="PROSITE" id="PS00028">
    <property type="entry name" value="ZINC_FINGER_C2H2_1"/>
    <property type="match status" value="1"/>
</dbReference>
<evidence type="ECO:0000256" key="1">
    <source>
        <dbReference type="SAM" id="MobiDB-lite"/>
    </source>
</evidence>
<feature type="region of interest" description="Disordered" evidence="1">
    <location>
        <begin position="316"/>
        <end position="357"/>
    </location>
</feature>
<keyword evidence="2" id="KW-0472">Membrane</keyword>
<sequence length="583" mass="65694">LIALYSHCIHDIVFFLCSLLFRLYWIFLVWFRCCTNIFRHLNNFVLHKQKYCLNEYANVCKPDVRVVAKNDDAQDQSSYTYSEDFASPAKKQRAGPVVSACHQYSKPSVPLRRTNIVRYVMNKSSLCEANLAGNLDTTDITALPRFRRQVAVFPSSDGNTKCYIEAPLVSVKEPDPNEVLMVIPQDLSVQYRNMSLRRRVAQPIARKVSISEVGFLACFFFLRPNSSVVQAECVNRMHMFVDVDPVECRCLAAECTEIRPFKDIFVLAYHVSMKHCHKIPPRNTLPCMMCAKYFITWETYYTHVVTKHDRIRKSHRLFRENDSKKRGRKAKGEDKNDRSMSPKVSGRRRDEQEAEAAKGATVEMNCCVAPEVASNAENQVPCAITVVDSNGRPLLEANDMAELYQNQAKTQTKLDRAIARLTGRSLHLNCTPASHKNASISLQTTRNERSTGRRSEFNVDKVLNTKMQRNKCAGGTQRASMEFEEHMPIVDQTSAPTVCNPLYGETTVDAGMESGNSCSRETTTCAEIPALPVIGDLITISDDSIDVDVGSNTVSETIDVVGDDVQTRKTDRSGWVEGAEVCF</sequence>
<evidence type="ECO:0000313" key="4">
    <source>
        <dbReference type="EMBL" id="RCN37296.1"/>
    </source>
</evidence>
<feature type="transmembrane region" description="Helical" evidence="2">
    <location>
        <begin position="12"/>
        <end position="31"/>
    </location>
</feature>
<keyword evidence="2" id="KW-0812">Transmembrane</keyword>
<evidence type="ECO:0000256" key="2">
    <source>
        <dbReference type="SAM" id="Phobius"/>
    </source>
</evidence>
<proteinExistence type="predicted"/>
<dbReference type="STRING" id="29170.A0A368FYM3"/>
<evidence type="ECO:0000259" key="3">
    <source>
        <dbReference type="PROSITE" id="PS00028"/>
    </source>
</evidence>
<dbReference type="InterPro" id="IPR013087">
    <property type="entry name" value="Znf_C2H2_type"/>
</dbReference>
<comment type="caution">
    <text evidence="4">The sequence shown here is derived from an EMBL/GenBank/DDBJ whole genome shotgun (WGS) entry which is preliminary data.</text>
</comment>
<dbReference type="OrthoDB" id="5856850at2759"/>
<dbReference type="AlphaFoldDB" id="A0A368FYM3"/>
<accession>A0A368FYM3</accession>
<reference evidence="4 5" key="1">
    <citation type="submission" date="2014-10" db="EMBL/GenBank/DDBJ databases">
        <title>Draft genome of the hookworm Ancylostoma caninum.</title>
        <authorList>
            <person name="Mitreva M."/>
        </authorList>
    </citation>
    <scope>NUCLEOTIDE SEQUENCE [LARGE SCALE GENOMIC DNA]</scope>
    <source>
        <strain evidence="4 5">Baltimore</strain>
    </source>
</reference>
<evidence type="ECO:0000313" key="5">
    <source>
        <dbReference type="Proteomes" id="UP000252519"/>
    </source>
</evidence>
<keyword evidence="2" id="KW-1133">Transmembrane helix</keyword>
<dbReference type="EMBL" id="JOJR01000481">
    <property type="protein sequence ID" value="RCN37296.1"/>
    <property type="molecule type" value="Genomic_DNA"/>
</dbReference>
<feature type="domain" description="C2H2-type" evidence="3">
    <location>
        <begin position="287"/>
        <end position="308"/>
    </location>
</feature>
<feature type="non-terminal residue" evidence="4">
    <location>
        <position position="1"/>
    </location>
</feature>
<keyword evidence="5" id="KW-1185">Reference proteome</keyword>